<accession>A0A2H0BDT5</accession>
<dbReference type="Pfam" id="PF11104">
    <property type="entry name" value="PilM_2"/>
    <property type="match status" value="1"/>
</dbReference>
<sequence>MIPLLGQKIFLDLFPAPEFLLLSTAGIVIADNDTKFVQLRREILGGGFKLINSSKFVNPPGTVESGLINNPDNLKSVLRDISKRFHIHYTHATLPEEKSYLFTATIDWVPHSGLRDAVAFIIEENVPISLAESVFDFEIIRENESVGEIRLAVSVLPKHIVDSYVNVFESAGIIPISFNLESQAIARAVIHHKDKRSYLIINLTRNKTGFYVVEEGIVQFSTTRSCGLNEDDSYPDVDELKTEMKKIIDFWNTSTDKTGKMANKIEKILLCGLGASKARLVEKIMDKNEISHALSDVWLNISSSREQVSLIPFDASLDYASAIGLVLPRHSIK</sequence>
<dbReference type="InterPro" id="IPR005883">
    <property type="entry name" value="PilM"/>
</dbReference>
<dbReference type="Gene3D" id="3.30.1490.300">
    <property type="match status" value="1"/>
</dbReference>
<comment type="caution">
    <text evidence="1">The sequence shown here is derived from an EMBL/GenBank/DDBJ whole genome shotgun (WGS) entry which is preliminary data.</text>
</comment>
<dbReference type="Proteomes" id="UP000229794">
    <property type="component" value="Unassembled WGS sequence"/>
</dbReference>
<dbReference type="AlphaFoldDB" id="A0A2H0BDT5"/>
<protein>
    <recommendedName>
        <fullName evidence="3">SHS2 domain-containing protein</fullName>
    </recommendedName>
</protein>
<evidence type="ECO:0008006" key="3">
    <source>
        <dbReference type="Google" id="ProtNLM"/>
    </source>
</evidence>
<dbReference type="EMBL" id="PCST01000017">
    <property type="protein sequence ID" value="PIP55796.1"/>
    <property type="molecule type" value="Genomic_DNA"/>
</dbReference>
<reference evidence="1 2" key="1">
    <citation type="submission" date="2017-09" db="EMBL/GenBank/DDBJ databases">
        <title>Depth-based differentiation of microbial function through sediment-hosted aquifers and enrichment of novel symbionts in the deep terrestrial subsurface.</title>
        <authorList>
            <person name="Probst A.J."/>
            <person name="Ladd B."/>
            <person name="Jarett J.K."/>
            <person name="Geller-Mcgrath D.E."/>
            <person name="Sieber C.M."/>
            <person name="Emerson J.B."/>
            <person name="Anantharaman K."/>
            <person name="Thomas B.C."/>
            <person name="Malmstrom R."/>
            <person name="Stieglmeier M."/>
            <person name="Klingl A."/>
            <person name="Woyke T."/>
            <person name="Ryan C.M."/>
            <person name="Banfield J.F."/>
        </authorList>
    </citation>
    <scope>NUCLEOTIDE SEQUENCE [LARGE SCALE GENOMIC DNA]</scope>
    <source>
        <strain evidence="1">CG22_combo_CG10-13_8_21_14_all_42_17</strain>
    </source>
</reference>
<name>A0A2H0BDT5_9BACT</name>
<organism evidence="1 2">
    <name type="scientific">Candidatus Zambryskibacteria bacterium CG22_combo_CG10-13_8_21_14_all_42_17</name>
    <dbReference type="NCBI Taxonomy" id="1975118"/>
    <lineage>
        <taxon>Bacteria</taxon>
        <taxon>Candidatus Zambryskiibacteriota</taxon>
    </lineage>
</organism>
<evidence type="ECO:0000313" key="2">
    <source>
        <dbReference type="Proteomes" id="UP000229794"/>
    </source>
</evidence>
<dbReference type="SUPFAM" id="SSF53067">
    <property type="entry name" value="Actin-like ATPase domain"/>
    <property type="match status" value="1"/>
</dbReference>
<evidence type="ECO:0000313" key="1">
    <source>
        <dbReference type="EMBL" id="PIP55796.1"/>
    </source>
</evidence>
<proteinExistence type="predicted"/>
<dbReference type="Gene3D" id="3.30.420.40">
    <property type="match status" value="2"/>
</dbReference>
<dbReference type="InterPro" id="IPR043129">
    <property type="entry name" value="ATPase_NBD"/>
</dbReference>
<gene>
    <name evidence="1" type="ORF">COX06_01325</name>
</gene>